<evidence type="ECO:0000313" key="3">
    <source>
        <dbReference type="Proteomes" id="UP001055153"/>
    </source>
</evidence>
<dbReference type="SUPFAM" id="SSF51395">
    <property type="entry name" value="FMN-linked oxidoreductases"/>
    <property type="match status" value="1"/>
</dbReference>
<protein>
    <submittedName>
        <fullName evidence="2">N-ethylmaleimide reductase</fullName>
    </submittedName>
</protein>
<dbReference type="EMBL" id="BPQQ01000152">
    <property type="protein sequence ID" value="GJE04668.1"/>
    <property type="molecule type" value="Genomic_DNA"/>
</dbReference>
<name>A0ABQ4SS55_9HYPH</name>
<evidence type="ECO:0000259" key="1">
    <source>
        <dbReference type="Pfam" id="PF00724"/>
    </source>
</evidence>
<dbReference type="InterPro" id="IPR001155">
    <property type="entry name" value="OxRdtase_FMN_N"/>
</dbReference>
<sequence length="371" mass="39346">MATDSLFEPLTLGAIRLDHRVVMAPLTRMRSRQPGDVPQPLNAAYYGQRASRGGLVIAEATDIAEQARGYPGAPGIYSPEQIAGWRGVAEAVHAAGGFLFVQIWHTGRVSHSSMQPGGALPVAPSAVAAPGQHMDRQFNPVPFETPRALDEAEIADLVGLFRQAALNAREAGADGVEIHGANGYLIDQFLQDSTNRRSDRYGGPIENRARFLLEVVDAVAGAIGADRVGVRISPWGRFNGMKDSDPGALFDHVAAELGRRGLAYLHVVEPRADQTSDTNALDPNAPDAASRVKAQFGGPLIAAGGFTPESAAAAVASGHVDAVAFGRLFIANPDLPERIRRGAGFNRYDRTTFYGGDARGYIDYPALGDAA</sequence>
<gene>
    <name evidence="2" type="primary">nemA_2</name>
    <name evidence="2" type="ORF">GMJLKIPL_6632</name>
</gene>
<reference evidence="2" key="2">
    <citation type="submission" date="2021-08" db="EMBL/GenBank/DDBJ databases">
        <authorList>
            <person name="Tani A."/>
            <person name="Ola A."/>
            <person name="Ogura Y."/>
            <person name="Katsura K."/>
            <person name="Hayashi T."/>
        </authorList>
    </citation>
    <scope>NUCLEOTIDE SEQUENCE</scope>
    <source>
        <strain evidence="2">DSM 17168</strain>
    </source>
</reference>
<proteinExistence type="predicted"/>
<dbReference type="NCBIfam" id="NF007899">
    <property type="entry name" value="PRK10605.1"/>
    <property type="match status" value="1"/>
</dbReference>
<dbReference type="Pfam" id="PF00724">
    <property type="entry name" value="Oxidored_FMN"/>
    <property type="match status" value="1"/>
</dbReference>
<organism evidence="2 3">
    <name type="scientific">Methylobacterium isbiliense</name>
    <dbReference type="NCBI Taxonomy" id="315478"/>
    <lineage>
        <taxon>Bacteria</taxon>
        <taxon>Pseudomonadati</taxon>
        <taxon>Pseudomonadota</taxon>
        <taxon>Alphaproteobacteria</taxon>
        <taxon>Hyphomicrobiales</taxon>
        <taxon>Methylobacteriaceae</taxon>
        <taxon>Methylobacterium</taxon>
    </lineage>
</organism>
<dbReference type="Gene3D" id="3.20.20.70">
    <property type="entry name" value="Aldolase class I"/>
    <property type="match status" value="1"/>
</dbReference>
<accession>A0ABQ4SS55</accession>
<keyword evidence="3" id="KW-1185">Reference proteome</keyword>
<reference evidence="2" key="1">
    <citation type="journal article" date="2021" name="Front. Microbiol.">
        <title>Comprehensive Comparative Genomics and Phenotyping of Methylobacterium Species.</title>
        <authorList>
            <person name="Alessa O."/>
            <person name="Ogura Y."/>
            <person name="Fujitani Y."/>
            <person name="Takami H."/>
            <person name="Hayashi T."/>
            <person name="Sahin N."/>
            <person name="Tani A."/>
        </authorList>
    </citation>
    <scope>NUCLEOTIDE SEQUENCE</scope>
    <source>
        <strain evidence="2">DSM 17168</strain>
    </source>
</reference>
<dbReference type="PANTHER" id="PTHR22893">
    <property type="entry name" value="NADH OXIDOREDUCTASE-RELATED"/>
    <property type="match status" value="1"/>
</dbReference>
<comment type="caution">
    <text evidence="2">The sequence shown here is derived from an EMBL/GenBank/DDBJ whole genome shotgun (WGS) entry which is preliminary data.</text>
</comment>
<dbReference type="InterPro" id="IPR045247">
    <property type="entry name" value="Oye-like"/>
</dbReference>
<dbReference type="CDD" id="cd02933">
    <property type="entry name" value="OYE_like_FMN"/>
    <property type="match status" value="1"/>
</dbReference>
<dbReference type="RefSeq" id="WP_238242159.1">
    <property type="nucleotide sequence ID" value="NZ_BPQQ01000152.1"/>
</dbReference>
<dbReference type="PANTHER" id="PTHR22893:SF91">
    <property type="entry name" value="NADPH DEHYDROGENASE 2-RELATED"/>
    <property type="match status" value="1"/>
</dbReference>
<evidence type="ECO:0000313" key="2">
    <source>
        <dbReference type="EMBL" id="GJE04668.1"/>
    </source>
</evidence>
<dbReference type="Proteomes" id="UP001055153">
    <property type="component" value="Unassembled WGS sequence"/>
</dbReference>
<feature type="domain" description="NADH:flavin oxidoreductase/NADH oxidase N-terminal" evidence="1">
    <location>
        <begin position="5"/>
        <end position="342"/>
    </location>
</feature>
<dbReference type="InterPro" id="IPR013785">
    <property type="entry name" value="Aldolase_TIM"/>
</dbReference>